<reference evidence="3 4" key="1">
    <citation type="submission" date="2018-06" db="EMBL/GenBank/DDBJ databases">
        <title>Genome Sequence of the Brown Rot Fungal Pathogen Monilinia fructigena.</title>
        <authorList>
            <person name="Landi L."/>
            <person name="De Miccolis Angelini R.M."/>
            <person name="Pollastro S."/>
            <person name="Abate D."/>
            <person name="Faretra F."/>
            <person name="Romanazzi G."/>
        </authorList>
    </citation>
    <scope>NUCLEOTIDE SEQUENCE [LARGE SCALE GENOMIC DNA]</scope>
    <source>
        <strain evidence="3 4">Mfrg269</strain>
    </source>
</reference>
<feature type="compositionally biased region" description="Basic and acidic residues" evidence="1">
    <location>
        <begin position="259"/>
        <end position="275"/>
    </location>
</feature>
<feature type="region of interest" description="Disordered" evidence="1">
    <location>
        <begin position="219"/>
        <end position="319"/>
    </location>
</feature>
<dbReference type="PANTHER" id="PTHR38123:SF1">
    <property type="entry name" value="HYDROPHOBIC SURFACE BINDING PROTEIN"/>
    <property type="match status" value="1"/>
</dbReference>
<keyword evidence="2" id="KW-0732">Signal</keyword>
<feature type="signal peptide" evidence="2">
    <location>
        <begin position="1"/>
        <end position="17"/>
    </location>
</feature>
<evidence type="ECO:0000313" key="3">
    <source>
        <dbReference type="EMBL" id="RAL60054.1"/>
    </source>
</evidence>
<gene>
    <name evidence="3" type="ORF">DID88_000680</name>
</gene>
<dbReference type="EMBL" id="QKRW01000044">
    <property type="protein sequence ID" value="RAL60054.1"/>
    <property type="molecule type" value="Genomic_DNA"/>
</dbReference>
<name>A0A395IJI2_9HELO</name>
<accession>A0A395IJI2</accession>
<dbReference type="Proteomes" id="UP000249056">
    <property type="component" value="Unassembled WGS sequence"/>
</dbReference>
<dbReference type="GO" id="GO:0005576">
    <property type="term" value="C:extracellular region"/>
    <property type="evidence" value="ECO:0007669"/>
    <property type="project" value="TreeGrafter"/>
</dbReference>
<sequence>MRLSNILALLLAPIALAYPIASPDSISINQRDVSAPIQARHQALSSRITKVVDESQELTDMCKKYDGGMIQSLDLYRKFKKCLKSVEHAEQGAKESKPFDESESAKVKESLEKLTDLFVQISKYIQDRKEMISGSRYKNYIVKELEKLRGRVNSFYDSCESKATSSCKPDIKGYGKKVDSEFGTVKSEILGKSKTRRSLWSRSDEEQFEGPVERFHFPHYQIPGSFNPRSTEEKSEETEERFQFSGLPDFPGFPSAGKRSLEAKSEGEETEERFHFPGLPDFPGFPSAGKKSLEAKSEGEETEERFHFPGLPDFPDIPTKKRSIEVRSEGEETEEPVERFHLPWAKRNDEFFKMLPALFKAFLSSDNEHGDSEGCQNGCETGQNGYGNGQYEHESGQNDYQNEENEFGNGQYEYENGQNGQKTSCQNKSQVKNFLQSLMDKVMRIGDAKESIGMNQSEEK</sequence>
<feature type="region of interest" description="Disordered" evidence="1">
    <location>
        <begin position="367"/>
        <end position="427"/>
    </location>
</feature>
<feature type="chain" id="PRO_5017291038" evidence="2">
    <location>
        <begin position="18"/>
        <end position="460"/>
    </location>
</feature>
<dbReference type="Pfam" id="PF12296">
    <property type="entry name" value="HsbA"/>
    <property type="match status" value="1"/>
</dbReference>
<dbReference type="InterPro" id="IPR021054">
    <property type="entry name" value="Cell_wall_mannoprotein_1"/>
</dbReference>
<protein>
    <submittedName>
        <fullName evidence="3">Uncharacterized protein</fullName>
    </submittedName>
</protein>
<proteinExistence type="predicted"/>
<feature type="compositionally biased region" description="Basic and acidic residues" evidence="1">
    <location>
        <begin position="291"/>
        <end position="307"/>
    </location>
</feature>
<keyword evidence="4" id="KW-1185">Reference proteome</keyword>
<dbReference type="OrthoDB" id="3545072at2759"/>
<dbReference type="PANTHER" id="PTHR38123">
    <property type="entry name" value="CELL WALL SERINE-THREONINE-RICH GALACTOMANNOPROTEIN MP1 (AFU_ORTHOLOGUE AFUA_4G03240)"/>
    <property type="match status" value="1"/>
</dbReference>
<evidence type="ECO:0000313" key="4">
    <source>
        <dbReference type="Proteomes" id="UP000249056"/>
    </source>
</evidence>
<dbReference type="AlphaFoldDB" id="A0A395IJI2"/>
<organism evidence="3 4">
    <name type="scientific">Monilinia fructigena</name>
    <dbReference type="NCBI Taxonomy" id="38457"/>
    <lineage>
        <taxon>Eukaryota</taxon>
        <taxon>Fungi</taxon>
        <taxon>Dikarya</taxon>
        <taxon>Ascomycota</taxon>
        <taxon>Pezizomycotina</taxon>
        <taxon>Leotiomycetes</taxon>
        <taxon>Helotiales</taxon>
        <taxon>Sclerotiniaceae</taxon>
        <taxon>Monilinia</taxon>
    </lineage>
</organism>
<feature type="compositionally biased region" description="Polar residues" evidence="1">
    <location>
        <begin position="374"/>
        <end position="383"/>
    </location>
</feature>
<feature type="compositionally biased region" description="Polar residues" evidence="1">
    <location>
        <begin position="416"/>
        <end position="427"/>
    </location>
</feature>
<evidence type="ECO:0000256" key="2">
    <source>
        <dbReference type="SAM" id="SignalP"/>
    </source>
</evidence>
<comment type="caution">
    <text evidence="3">The sequence shown here is derived from an EMBL/GenBank/DDBJ whole genome shotgun (WGS) entry which is preliminary data.</text>
</comment>
<evidence type="ECO:0000256" key="1">
    <source>
        <dbReference type="SAM" id="MobiDB-lite"/>
    </source>
</evidence>